<feature type="domain" description="N-acetyltransferase" evidence="3">
    <location>
        <begin position="4"/>
        <end position="151"/>
    </location>
</feature>
<keyword evidence="2" id="KW-0012">Acyltransferase</keyword>
<dbReference type="InterPro" id="IPR050832">
    <property type="entry name" value="Bact_Acetyltransf"/>
</dbReference>
<keyword evidence="5" id="KW-1185">Reference proteome</keyword>
<dbReference type="PANTHER" id="PTHR43877">
    <property type="entry name" value="AMINOALKYLPHOSPHONATE N-ACETYLTRANSFERASE-RELATED-RELATED"/>
    <property type="match status" value="1"/>
</dbReference>
<proteinExistence type="predicted"/>
<evidence type="ECO:0000313" key="4">
    <source>
        <dbReference type="EMBL" id="MCS5479884.1"/>
    </source>
</evidence>
<gene>
    <name evidence="4" type="ORF">NYP18_09460</name>
</gene>
<reference evidence="4 5" key="1">
    <citation type="submission" date="2022-08" db="EMBL/GenBank/DDBJ databases">
        <title>YIM 101645 draft genome.</title>
        <authorList>
            <person name="Chen X."/>
        </authorList>
    </citation>
    <scope>NUCLEOTIDE SEQUENCE [LARGE SCALE GENOMIC DNA]</scope>
    <source>
        <strain evidence="4 5">YIM 101645</strain>
    </source>
</reference>
<protein>
    <submittedName>
        <fullName evidence="4">N-acetyltransferase</fullName>
    </submittedName>
</protein>
<dbReference type="PROSITE" id="PS51186">
    <property type="entry name" value="GNAT"/>
    <property type="match status" value="1"/>
</dbReference>
<evidence type="ECO:0000259" key="3">
    <source>
        <dbReference type="PROSITE" id="PS51186"/>
    </source>
</evidence>
<dbReference type="Pfam" id="PF13527">
    <property type="entry name" value="Acetyltransf_9"/>
    <property type="match status" value="1"/>
</dbReference>
<dbReference type="EMBL" id="JANWTC010000006">
    <property type="protein sequence ID" value="MCS5479884.1"/>
    <property type="molecule type" value="Genomic_DNA"/>
</dbReference>
<evidence type="ECO:0000256" key="1">
    <source>
        <dbReference type="ARBA" id="ARBA00022679"/>
    </source>
</evidence>
<dbReference type="RefSeq" id="WP_259427955.1">
    <property type="nucleotide sequence ID" value="NZ_JANWTC010000006.1"/>
</dbReference>
<keyword evidence="1" id="KW-0808">Transferase</keyword>
<dbReference type="InterPro" id="IPR000182">
    <property type="entry name" value="GNAT_dom"/>
</dbReference>
<name>A0ABT2G131_9CORY</name>
<dbReference type="CDD" id="cd04301">
    <property type="entry name" value="NAT_SF"/>
    <property type="match status" value="1"/>
</dbReference>
<comment type="caution">
    <text evidence="4">The sequence shown here is derived from an EMBL/GenBank/DDBJ whole genome shotgun (WGS) entry which is preliminary data.</text>
</comment>
<dbReference type="Proteomes" id="UP001205965">
    <property type="component" value="Unassembled WGS sequence"/>
</dbReference>
<dbReference type="InterPro" id="IPR016181">
    <property type="entry name" value="Acyl_CoA_acyltransferase"/>
</dbReference>
<evidence type="ECO:0000313" key="5">
    <source>
        <dbReference type="Proteomes" id="UP001205965"/>
    </source>
</evidence>
<accession>A0ABT2G131</accession>
<sequence length="168" mass="17617">MNQLHIRPETTGDVEVVRDVVTQAFAGVEHSDGSEPAIVDALRDVGALTVSLVAEQDGEVTGHVAASPVSIGGTTAGWYGIGPVAVRPDRQGRGIGSLLMEHVLDTLRGAGAAGAVLLGEPEFYTRFGFRQVTGLVYPGVPAEYFLALPFTETPPPTGEVSYHTAFSQ</sequence>
<organism evidence="4 5">
    <name type="scientific">Corynebacterium lemuris</name>
    <dbReference type="NCBI Taxonomy" id="1859292"/>
    <lineage>
        <taxon>Bacteria</taxon>
        <taxon>Bacillati</taxon>
        <taxon>Actinomycetota</taxon>
        <taxon>Actinomycetes</taxon>
        <taxon>Mycobacteriales</taxon>
        <taxon>Corynebacteriaceae</taxon>
        <taxon>Corynebacterium</taxon>
    </lineage>
</organism>
<dbReference type="SUPFAM" id="SSF55729">
    <property type="entry name" value="Acyl-CoA N-acyltransferases (Nat)"/>
    <property type="match status" value="1"/>
</dbReference>
<evidence type="ECO:0000256" key="2">
    <source>
        <dbReference type="ARBA" id="ARBA00023315"/>
    </source>
</evidence>
<dbReference type="Gene3D" id="3.40.630.30">
    <property type="match status" value="1"/>
</dbReference>